<feature type="compositionally biased region" description="Polar residues" evidence="1">
    <location>
        <begin position="221"/>
        <end position="233"/>
    </location>
</feature>
<evidence type="ECO:0000256" key="1">
    <source>
        <dbReference type="SAM" id="MobiDB-lite"/>
    </source>
</evidence>
<dbReference type="VEuPathDB" id="TriTrypDB:BSAL_38505"/>
<protein>
    <submittedName>
        <fullName evidence="2">Uncharacterized protein</fullName>
    </submittedName>
</protein>
<sequence>MNNATTALDSLEWGDVTYQPTQRGTLEQQHTAYQRVLHKHALSRLETELKSFVQSMPRRELPTYRNSDGSINIAAATSAANALGANSSFSSPPPPSSIRIDKDSAMADRVYSRSAVQRYVLQKLAMELHGPLEASREEVPFEVFRDVLQAPNSVDFSKLNPNVEERTYYHPTTQQPQLTPPGGPHSSSNLTPGSLFGRSQSTFPNNSIISGPPPPFGIPLSMQQRDNLNNSSTIGGGSVTARDEPPAPDKHQPRVVVDSASFVNMHRGVRVRSYKHQASSSS</sequence>
<organism evidence="2 3">
    <name type="scientific">Bodo saltans</name>
    <name type="common">Flagellated protozoan</name>
    <dbReference type="NCBI Taxonomy" id="75058"/>
    <lineage>
        <taxon>Eukaryota</taxon>
        <taxon>Discoba</taxon>
        <taxon>Euglenozoa</taxon>
        <taxon>Kinetoplastea</taxon>
        <taxon>Metakinetoplastina</taxon>
        <taxon>Eubodonida</taxon>
        <taxon>Bodonidae</taxon>
        <taxon>Bodo</taxon>
    </lineage>
</organism>
<name>A0A0S4JQY7_BODSA</name>
<evidence type="ECO:0000313" key="2">
    <source>
        <dbReference type="EMBL" id="CUG92616.1"/>
    </source>
</evidence>
<dbReference type="EMBL" id="CYKH01002068">
    <property type="protein sequence ID" value="CUG92616.1"/>
    <property type="molecule type" value="Genomic_DNA"/>
</dbReference>
<gene>
    <name evidence="2" type="ORF">BSAL_38505</name>
</gene>
<accession>A0A0S4JQY7</accession>
<dbReference type="AlphaFoldDB" id="A0A0S4JQY7"/>
<evidence type="ECO:0000313" key="3">
    <source>
        <dbReference type="Proteomes" id="UP000051952"/>
    </source>
</evidence>
<proteinExistence type="predicted"/>
<feature type="compositionally biased region" description="Basic and acidic residues" evidence="1">
    <location>
        <begin position="241"/>
        <end position="252"/>
    </location>
</feature>
<keyword evidence="3" id="KW-1185">Reference proteome</keyword>
<feature type="compositionally biased region" description="Polar residues" evidence="1">
    <location>
        <begin position="185"/>
        <end position="202"/>
    </location>
</feature>
<dbReference type="Proteomes" id="UP000051952">
    <property type="component" value="Unassembled WGS sequence"/>
</dbReference>
<reference evidence="3" key="1">
    <citation type="submission" date="2015-09" db="EMBL/GenBank/DDBJ databases">
        <authorList>
            <consortium name="Pathogen Informatics"/>
        </authorList>
    </citation>
    <scope>NUCLEOTIDE SEQUENCE [LARGE SCALE GENOMIC DNA]</scope>
    <source>
        <strain evidence="3">Lake Konstanz</strain>
    </source>
</reference>
<feature type="region of interest" description="Disordered" evidence="1">
    <location>
        <begin position="169"/>
        <end position="255"/>
    </location>
</feature>